<evidence type="ECO:0000256" key="6">
    <source>
        <dbReference type="ARBA" id="ARBA00041184"/>
    </source>
</evidence>
<keyword evidence="9" id="KW-1185">Reference proteome</keyword>
<organism evidence="8 9">
    <name type="scientific">Durusdinium trenchii</name>
    <dbReference type="NCBI Taxonomy" id="1381693"/>
    <lineage>
        <taxon>Eukaryota</taxon>
        <taxon>Sar</taxon>
        <taxon>Alveolata</taxon>
        <taxon>Dinophyceae</taxon>
        <taxon>Suessiales</taxon>
        <taxon>Symbiodiniaceae</taxon>
        <taxon>Durusdinium</taxon>
    </lineage>
</organism>
<protein>
    <recommendedName>
        <fullName evidence="6">rRNA methyltransferase 2, mitochondrial</fullName>
    </recommendedName>
</protein>
<evidence type="ECO:0000256" key="4">
    <source>
        <dbReference type="ARBA" id="ARBA00022679"/>
    </source>
</evidence>
<evidence type="ECO:0000313" key="9">
    <source>
        <dbReference type="Proteomes" id="UP001642484"/>
    </source>
</evidence>
<dbReference type="Proteomes" id="UP001642484">
    <property type="component" value="Unassembled WGS sequence"/>
</dbReference>
<evidence type="ECO:0000259" key="7">
    <source>
        <dbReference type="Pfam" id="PF01728"/>
    </source>
</evidence>
<feature type="domain" description="Ribosomal RNA methyltransferase FtsJ" evidence="7">
    <location>
        <begin position="17"/>
        <end position="195"/>
    </location>
</feature>
<dbReference type="SUPFAM" id="SSF53335">
    <property type="entry name" value="S-adenosyl-L-methionine-dependent methyltransferases"/>
    <property type="match status" value="1"/>
</dbReference>
<dbReference type="EMBL" id="CAXAMN010009014">
    <property type="protein sequence ID" value="CAK9027465.1"/>
    <property type="molecule type" value="Genomic_DNA"/>
</dbReference>
<name>A0ABP0KKX1_9DINO</name>
<evidence type="ECO:0000256" key="2">
    <source>
        <dbReference type="ARBA" id="ARBA00022552"/>
    </source>
</evidence>
<evidence type="ECO:0000256" key="1">
    <source>
        <dbReference type="ARBA" id="ARBA00009258"/>
    </source>
</evidence>
<dbReference type="PANTHER" id="PTHR10920">
    <property type="entry name" value="RIBOSOMAL RNA METHYLTRANSFERASE"/>
    <property type="match status" value="1"/>
</dbReference>
<comment type="similarity">
    <text evidence="1">Belongs to the class I-like SAM-binding methyltransferase superfamily. RNA methyltransferase RlmE family.</text>
</comment>
<dbReference type="PIRSF" id="PIRSF005461">
    <property type="entry name" value="23S_rRNA_mtase"/>
    <property type="match status" value="1"/>
</dbReference>
<keyword evidence="2" id="KW-0698">rRNA processing</keyword>
<dbReference type="InterPro" id="IPR015507">
    <property type="entry name" value="rRNA-MeTfrase_E"/>
</dbReference>
<keyword evidence="4" id="KW-0808">Transferase</keyword>
<sequence length="235" mass="26080">CAGAEGGLGREPRRAPYRSPAAWVLRQLDDRFSLLRPDSVVLDLGCFPGGWSEVAIERSEASSSSSRVIGVDATRMDGLEYHTFLQGDVAHEETLRQILKTLGDRRADLVLSDLAPALVGLKSEDHLNSMQCCLQAARIMERTLKLGGLFVLKFQSGPEMTHLRAYLDSRFDTVRSIRPGAIRSTREMLFICKGFLGRQSIASEAKSKNVGKHEGVDQWHGELQWLRGQGLLDDE</sequence>
<dbReference type="InterPro" id="IPR050082">
    <property type="entry name" value="RNA_methyltr_RlmE"/>
</dbReference>
<evidence type="ECO:0000256" key="3">
    <source>
        <dbReference type="ARBA" id="ARBA00022603"/>
    </source>
</evidence>
<dbReference type="InterPro" id="IPR002877">
    <property type="entry name" value="RNA_MeTrfase_FtsJ_dom"/>
</dbReference>
<evidence type="ECO:0000256" key="5">
    <source>
        <dbReference type="ARBA" id="ARBA00022691"/>
    </source>
</evidence>
<dbReference type="PANTHER" id="PTHR10920:SF18">
    <property type="entry name" value="RRNA METHYLTRANSFERASE 2, MITOCHONDRIAL"/>
    <property type="match status" value="1"/>
</dbReference>
<keyword evidence="3" id="KW-0489">Methyltransferase</keyword>
<dbReference type="InterPro" id="IPR029063">
    <property type="entry name" value="SAM-dependent_MTases_sf"/>
</dbReference>
<gene>
    <name evidence="8" type="ORF">CCMP2556_LOCUS16775</name>
</gene>
<feature type="non-terminal residue" evidence="8">
    <location>
        <position position="1"/>
    </location>
</feature>
<dbReference type="Gene3D" id="3.40.50.150">
    <property type="entry name" value="Vaccinia Virus protein VP39"/>
    <property type="match status" value="1"/>
</dbReference>
<dbReference type="Pfam" id="PF01728">
    <property type="entry name" value="FtsJ"/>
    <property type="match status" value="1"/>
</dbReference>
<keyword evidence="5" id="KW-0949">S-adenosyl-L-methionine</keyword>
<comment type="caution">
    <text evidence="8">The sequence shown here is derived from an EMBL/GenBank/DDBJ whole genome shotgun (WGS) entry which is preliminary data.</text>
</comment>
<accession>A0ABP0KKX1</accession>
<proteinExistence type="inferred from homology"/>
<evidence type="ECO:0000313" key="8">
    <source>
        <dbReference type="EMBL" id="CAK9027465.1"/>
    </source>
</evidence>
<reference evidence="8 9" key="1">
    <citation type="submission" date="2024-02" db="EMBL/GenBank/DDBJ databases">
        <authorList>
            <person name="Chen Y."/>
            <person name="Shah S."/>
            <person name="Dougan E. K."/>
            <person name="Thang M."/>
            <person name="Chan C."/>
        </authorList>
    </citation>
    <scope>NUCLEOTIDE SEQUENCE [LARGE SCALE GENOMIC DNA]</scope>
</reference>